<comment type="subcellular location">
    <subcellularLocation>
        <location evidence="1">Cytoplasm</location>
    </subcellularLocation>
</comment>
<dbReference type="Pfam" id="PF03810">
    <property type="entry name" value="IBN_N"/>
    <property type="match status" value="1"/>
</dbReference>
<feature type="region of interest" description="Disordered" evidence="6">
    <location>
        <begin position="660"/>
        <end position="688"/>
    </location>
</feature>
<dbReference type="EMBL" id="CAJNYD010002640">
    <property type="protein sequence ID" value="CAF3436169.1"/>
    <property type="molecule type" value="Genomic_DNA"/>
</dbReference>
<feature type="domain" description="Importin N-terminal" evidence="7">
    <location>
        <begin position="24"/>
        <end position="106"/>
    </location>
</feature>
<evidence type="ECO:0000256" key="4">
    <source>
        <dbReference type="ARBA" id="ARBA00022737"/>
    </source>
</evidence>
<protein>
    <recommendedName>
        <fullName evidence="7">Importin N-terminal domain-containing protein</fullName>
    </recommendedName>
</protein>
<keyword evidence="5" id="KW-0653">Protein transport</keyword>
<evidence type="ECO:0000313" key="10">
    <source>
        <dbReference type="Proteomes" id="UP000663851"/>
    </source>
</evidence>
<evidence type="ECO:0000259" key="7">
    <source>
        <dbReference type="PROSITE" id="PS50166"/>
    </source>
</evidence>
<evidence type="ECO:0000256" key="3">
    <source>
        <dbReference type="ARBA" id="ARBA00022490"/>
    </source>
</evidence>
<sequence length="1127" mass="126819">MQSEVLLHWLRQLTEPDTEKVKQATKQLQSLSLTNDFLLQLFHILRSEQNDQIRILASVLLRRKLSKSSETITKDVHEALKHLLLEQIQIEANQRIRKSLFELIGTIAKQDLQHEVVEKKKKGKKPNKTETTGWKEYLHLCGTLVQSTDLKQLELGMHLFGTLATYCGRFVLEHWPHTFNLITSMLKTRPSPTVCEQALIILVNLVKEIHQKQYMQTIIDLVPIANEAIQYLFVNLTAENTTNLLDFYEALLDCEVPNVIGTHLQSIISTCLQIALRNDSSVLESVRYNALSILAEICRQKKKTLLKHQEILPPIIQALLQIISSAAVDPNTIEDDDDDEPVVVAGANHVLEAMSYHLSPEKFVPLVISQVEPMLKSSVANERKAAYYVLSGIIDGCCDYINNNYLEPYMTALKLGLRDVNSDVSSAALLALGETCAVLEGEISKYSVEILPILMEIMVQPDNMQNHNLKVIRIYYAVEELIGVLNDEHKGVIPEVLRVLFHVHASTTNTKIRELVLAVYPAIAIMMKDKFAPYLEPVITQISPNLSQKPNTETLPVFCTSLHTLASLCRAVGTDHCKAILLQALEFSLNLYTEIDEPEFRSAIFALGGAASRVLKNEFSAAHVSKIMGYIFESLRSLDWIEDATATENRKLEWVDDEEIDGASNGINDEPEGKAEKDDDDDDDDDDDERMTFENAHVEEKAAATEALGDLVENCIVSAWPYRKDIIEYIKNMLEFPNVLCSQNAVTAAGNLLISIHKMVSQTQLSNEKQLIQDESDRLIADLIPNLCTIINTTASRSLAQIALDTIKSILEEFKVDMLKHMALFEKIAHSVQKVLAYKTKCQQESDEDNEENGGGEGRDQDGRDDAEYDAMLITTGGDLLPVLTSIACAGNVQFFPGYLASVIPKLQKRLRHQASVSDRSFVIGVLAETVQNMNEALLAPYLQSLFTMFHQYLIDDDDEVRTNSCFGMGVLCALANQHLIGQYETILTRLSHVLVKETHPRMIDNICSCLCRMIVVSPQHVPLEQVLPVLFQHLPLREDFAEAISVFTCLNLLYEQHFTQIESYLPKCIEMAASIIDDERVLPEAVPVIREFLRSIYAKHSVAFVQVMQTLNEPLRVIVTKHLQTN</sequence>
<feature type="region of interest" description="Disordered" evidence="6">
    <location>
        <begin position="843"/>
        <end position="865"/>
    </location>
</feature>
<dbReference type="AlphaFoldDB" id="A0A820A8T1"/>
<gene>
    <name evidence="9" type="ORF">HFQ381_LOCUS6240</name>
    <name evidence="8" type="ORF">LUA448_LOCUS20772</name>
</gene>
<evidence type="ECO:0000256" key="6">
    <source>
        <dbReference type="SAM" id="MobiDB-lite"/>
    </source>
</evidence>
<dbReference type="GO" id="GO:0006606">
    <property type="term" value="P:protein import into nucleus"/>
    <property type="evidence" value="ECO:0007669"/>
    <property type="project" value="InterPro"/>
</dbReference>
<dbReference type="PANTHER" id="PTHR10527">
    <property type="entry name" value="IMPORTIN BETA"/>
    <property type="match status" value="1"/>
</dbReference>
<dbReference type="Proteomes" id="UP000663851">
    <property type="component" value="Unassembled WGS sequence"/>
</dbReference>
<feature type="compositionally biased region" description="Acidic residues" evidence="6">
    <location>
        <begin position="678"/>
        <end position="688"/>
    </location>
</feature>
<evidence type="ECO:0000313" key="9">
    <source>
        <dbReference type="EMBL" id="CAF4181287.1"/>
    </source>
</evidence>
<dbReference type="EMBL" id="CAJOBO010000277">
    <property type="protein sequence ID" value="CAF4181287.1"/>
    <property type="molecule type" value="Genomic_DNA"/>
</dbReference>
<keyword evidence="3" id="KW-0963">Cytoplasm</keyword>
<dbReference type="Proteomes" id="UP000663833">
    <property type="component" value="Unassembled WGS sequence"/>
</dbReference>
<dbReference type="SUPFAM" id="SSF48371">
    <property type="entry name" value="ARM repeat"/>
    <property type="match status" value="2"/>
</dbReference>
<dbReference type="GO" id="GO:0005737">
    <property type="term" value="C:cytoplasm"/>
    <property type="evidence" value="ECO:0007669"/>
    <property type="project" value="UniProtKB-SubCell"/>
</dbReference>
<feature type="compositionally biased region" description="Acidic residues" evidence="6">
    <location>
        <begin position="845"/>
        <end position="854"/>
    </location>
</feature>
<keyword evidence="4" id="KW-0677">Repeat</keyword>
<dbReference type="InterPro" id="IPR001494">
    <property type="entry name" value="Importin-beta_N"/>
</dbReference>
<dbReference type="PROSITE" id="PS50166">
    <property type="entry name" value="IMPORTIN_B_NT"/>
    <property type="match status" value="1"/>
</dbReference>
<dbReference type="InterPro" id="IPR016024">
    <property type="entry name" value="ARM-type_fold"/>
</dbReference>
<reference evidence="9" key="1">
    <citation type="submission" date="2021-02" db="EMBL/GenBank/DDBJ databases">
        <authorList>
            <person name="Nowell W R."/>
        </authorList>
    </citation>
    <scope>NUCLEOTIDE SEQUENCE</scope>
</reference>
<dbReference type="SMART" id="SM00913">
    <property type="entry name" value="IBN_N"/>
    <property type="match status" value="1"/>
</dbReference>
<dbReference type="InterPro" id="IPR040122">
    <property type="entry name" value="Importin_beta"/>
</dbReference>
<name>A0A820A8T1_9BILA</name>
<evidence type="ECO:0000256" key="5">
    <source>
        <dbReference type="ARBA" id="ARBA00022927"/>
    </source>
</evidence>
<dbReference type="GO" id="GO:0031267">
    <property type="term" value="F:small GTPase binding"/>
    <property type="evidence" value="ECO:0007669"/>
    <property type="project" value="InterPro"/>
</dbReference>
<evidence type="ECO:0000256" key="1">
    <source>
        <dbReference type="ARBA" id="ARBA00004496"/>
    </source>
</evidence>
<evidence type="ECO:0000313" key="8">
    <source>
        <dbReference type="EMBL" id="CAF3436169.1"/>
    </source>
</evidence>
<comment type="caution">
    <text evidence="9">The sequence shown here is derived from an EMBL/GenBank/DDBJ whole genome shotgun (WGS) entry which is preliminary data.</text>
</comment>
<accession>A0A820A8T1</accession>
<proteinExistence type="predicted"/>
<dbReference type="Gene3D" id="1.25.10.10">
    <property type="entry name" value="Leucine-rich Repeat Variant"/>
    <property type="match status" value="1"/>
</dbReference>
<evidence type="ECO:0000256" key="2">
    <source>
        <dbReference type="ARBA" id="ARBA00022448"/>
    </source>
</evidence>
<keyword evidence="2" id="KW-0813">Transport</keyword>
<organism evidence="9 10">
    <name type="scientific">Rotaria socialis</name>
    <dbReference type="NCBI Taxonomy" id="392032"/>
    <lineage>
        <taxon>Eukaryota</taxon>
        <taxon>Metazoa</taxon>
        <taxon>Spiralia</taxon>
        <taxon>Gnathifera</taxon>
        <taxon>Rotifera</taxon>
        <taxon>Eurotatoria</taxon>
        <taxon>Bdelloidea</taxon>
        <taxon>Philodinida</taxon>
        <taxon>Philodinidae</taxon>
        <taxon>Rotaria</taxon>
    </lineage>
</organism>
<dbReference type="InterPro" id="IPR011989">
    <property type="entry name" value="ARM-like"/>
</dbReference>